<dbReference type="Gene3D" id="2.60.120.10">
    <property type="entry name" value="Jelly Rolls"/>
    <property type="match status" value="1"/>
</dbReference>
<dbReference type="RefSeq" id="WP_085030990.1">
    <property type="nucleotide sequence ID" value="NZ_CP020772.1"/>
</dbReference>
<dbReference type="CDD" id="cd00657">
    <property type="entry name" value="Ferritin_like"/>
    <property type="match status" value="1"/>
</dbReference>
<dbReference type="Pfam" id="PF02915">
    <property type="entry name" value="Rubrerythrin"/>
    <property type="match status" value="1"/>
</dbReference>
<dbReference type="GO" id="GO:0016491">
    <property type="term" value="F:oxidoreductase activity"/>
    <property type="evidence" value="ECO:0007669"/>
    <property type="project" value="InterPro"/>
</dbReference>
<dbReference type="Proteomes" id="UP000192527">
    <property type="component" value="Chromosome"/>
</dbReference>
<accession>A0A1W5ZZ65</accession>
<dbReference type="SUPFAM" id="SSF47240">
    <property type="entry name" value="Ferritin-like"/>
    <property type="match status" value="1"/>
</dbReference>
<proteinExistence type="predicted"/>
<dbReference type="InterPro" id="IPR013096">
    <property type="entry name" value="Cupin_2"/>
</dbReference>
<dbReference type="AlphaFoldDB" id="A0A1W5ZZ65"/>
<evidence type="ECO:0000259" key="2">
    <source>
        <dbReference type="Pfam" id="PF07883"/>
    </source>
</evidence>
<dbReference type="Pfam" id="PF07883">
    <property type="entry name" value="Cupin_2"/>
    <property type="match status" value="1"/>
</dbReference>
<reference evidence="3 4" key="1">
    <citation type="submission" date="2017-04" db="EMBL/GenBank/DDBJ databases">
        <title>The whole genome sequencing and assembly of Halobacillus mangrovi strain.</title>
        <authorList>
            <person name="Lee S.-J."/>
            <person name="Park M.-K."/>
            <person name="Kim J.-Y."/>
            <person name="Lee Y.-J."/>
            <person name="Yi H."/>
            <person name="Bahn Y.-S."/>
            <person name="Kim J.F."/>
            <person name="Lee D.-W."/>
        </authorList>
    </citation>
    <scope>NUCLEOTIDE SEQUENCE [LARGE SCALE GENOMIC DNA]</scope>
    <source>
        <strain evidence="3 4">KTB 131</strain>
    </source>
</reference>
<dbReference type="InterPro" id="IPR011051">
    <property type="entry name" value="RmlC_Cupin_sf"/>
</dbReference>
<name>A0A1W5ZZ65_9BACI</name>
<gene>
    <name evidence="3" type="ORF">HM131_17555</name>
</gene>
<dbReference type="InterPro" id="IPR012347">
    <property type="entry name" value="Ferritin-like"/>
</dbReference>
<evidence type="ECO:0000313" key="4">
    <source>
        <dbReference type="Proteomes" id="UP000192527"/>
    </source>
</evidence>
<evidence type="ECO:0000259" key="1">
    <source>
        <dbReference type="Pfam" id="PF02915"/>
    </source>
</evidence>
<dbReference type="EMBL" id="CP020772">
    <property type="protein sequence ID" value="ARI78531.1"/>
    <property type="molecule type" value="Genomic_DNA"/>
</dbReference>
<dbReference type="SUPFAM" id="SSF51182">
    <property type="entry name" value="RmlC-like cupins"/>
    <property type="match status" value="1"/>
</dbReference>
<feature type="domain" description="Rubrerythrin diiron-binding" evidence="1">
    <location>
        <begin position="33"/>
        <end position="152"/>
    </location>
</feature>
<dbReference type="OrthoDB" id="3231985at2"/>
<dbReference type="KEGG" id="hmn:HM131_17555"/>
<dbReference type="STRING" id="402384.HM131_17555"/>
<dbReference type="InterPro" id="IPR052538">
    <property type="entry name" value="Flavonoid_dioxygenase-like"/>
</dbReference>
<dbReference type="InterPro" id="IPR014710">
    <property type="entry name" value="RmlC-like_jellyroll"/>
</dbReference>
<organism evidence="3 4">
    <name type="scientific">Halobacillus mangrovi</name>
    <dbReference type="NCBI Taxonomy" id="402384"/>
    <lineage>
        <taxon>Bacteria</taxon>
        <taxon>Bacillati</taxon>
        <taxon>Bacillota</taxon>
        <taxon>Bacilli</taxon>
        <taxon>Bacillales</taxon>
        <taxon>Bacillaceae</taxon>
        <taxon>Halobacillus</taxon>
    </lineage>
</organism>
<evidence type="ECO:0000313" key="3">
    <source>
        <dbReference type="EMBL" id="ARI78531.1"/>
    </source>
</evidence>
<dbReference type="InterPro" id="IPR003251">
    <property type="entry name" value="Rr_diiron-bd_dom"/>
</dbReference>
<dbReference type="InterPro" id="IPR009078">
    <property type="entry name" value="Ferritin-like_SF"/>
</dbReference>
<dbReference type="PANTHER" id="PTHR43346:SF1">
    <property type="entry name" value="QUERCETIN 2,3-DIOXYGENASE-RELATED"/>
    <property type="match status" value="1"/>
</dbReference>
<sequence length="298" mass="33969">MYYGNPMYQNPYYVNVPINDSYYRSENNEQVIEALLTGIKGEAESIDLCSRLANAAPSQNHKNEILQTIEEEKNHLNHFTNLYVSLTGNQPEYEINKTGFDSYQEGLQKAYQAKLENYEAYRQSYLLTQHTPLRDVFGKACNDEAAHAYRISAWANRQDGRIDLKDYGKQPFVLNIDEATKQNDTFRTALWTGDHLQVTLMSIGVGEDIGLELHPDVDQFLRVEQGQGLVQMGDTKDQLDFQANVYDDYAIMVPAGKWHNLTNTGNQPLKLYSIYAPPEHPFGTVHPTKADAMEAEQM</sequence>
<keyword evidence="4" id="KW-1185">Reference proteome</keyword>
<feature type="domain" description="Cupin type-2" evidence="2">
    <location>
        <begin position="200"/>
        <end position="275"/>
    </location>
</feature>
<dbReference type="GO" id="GO:0046872">
    <property type="term" value="F:metal ion binding"/>
    <property type="evidence" value="ECO:0007669"/>
    <property type="project" value="InterPro"/>
</dbReference>
<dbReference type="Gene3D" id="1.20.1260.10">
    <property type="match status" value="1"/>
</dbReference>
<protein>
    <submittedName>
        <fullName evidence="3">Cupin</fullName>
    </submittedName>
</protein>
<dbReference type="PANTHER" id="PTHR43346">
    <property type="entry name" value="LIGAND BINDING DOMAIN PROTEIN, PUTATIVE (AFU_ORTHOLOGUE AFUA_6G14370)-RELATED"/>
    <property type="match status" value="1"/>
</dbReference>
<dbReference type="CDD" id="cd02223">
    <property type="entry name" value="cupin_Bh2720-like"/>
    <property type="match status" value="1"/>
</dbReference>